<dbReference type="Pfam" id="PF13193">
    <property type="entry name" value="AMP-binding_C"/>
    <property type="match status" value="1"/>
</dbReference>
<feature type="domain" description="AMP-dependent synthetase/ligase" evidence="1">
    <location>
        <begin position="14"/>
        <end position="350"/>
    </location>
</feature>
<evidence type="ECO:0000313" key="4">
    <source>
        <dbReference type="Proteomes" id="UP000069654"/>
    </source>
</evidence>
<dbReference type="Gene3D" id="3.40.50.12780">
    <property type="entry name" value="N-terminal domain of ligase-like"/>
    <property type="match status" value="1"/>
</dbReference>
<protein>
    <submittedName>
        <fullName evidence="3">Acyl-CoA synthetase (AMP-forming)/AMP-acid ligase II</fullName>
    </submittedName>
</protein>
<name>A0A100XCQ2_MYCTH</name>
<dbReference type="InterPro" id="IPR025110">
    <property type="entry name" value="AMP-bd_C"/>
</dbReference>
<dbReference type="EMBL" id="BCTB01000005">
    <property type="protein sequence ID" value="GAT14191.1"/>
    <property type="molecule type" value="Genomic_DNA"/>
</dbReference>
<dbReference type="SUPFAM" id="SSF56801">
    <property type="entry name" value="Acetyl-CoA synthetase-like"/>
    <property type="match status" value="1"/>
</dbReference>
<reference evidence="3 4" key="1">
    <citation type="journal article" date="2016" name="Genome Announc.">
        <title>Draft Genome Sequences of Five Rapidly Growing Mycobacterium Species, M. thermoresistibile, M. fortuitum subsp. acetamidolyticum, M. canariasense, M. brisbanense, and M. novocastrense.</title>
        <authorList>
            <person name="Katahira K."/>
            <person name="Ogura Y."/>
            <person name="Gotoh Y."/>
            <person name="Hayashi T."/>
        </authorList>
    </citation>
    <scope>NUCLEOTIDE SEQUENCE [LARGE SCALE GENOMIC DNA]</scope>
    <source>
        <strain evidence="3 4">JCM6362</strain>
    </source>
</reference>
<dbReference type="AlphaFoldDB" id="A0A100XCQ2"/>
<dbReference type="Pfam" id="PF00501">
    <property type="entry name" value="AMP-binding"/>
    <property type="match status" value="1"/>
</dbReference>
<dbReference type="Gene3D" id="3.30.300.30">
    <property type="match status" value="1"/>
</dbReference>
<comment type="caution">
    <text evidence="3">The sequence shown here is derived from an EMBL/GenBank/DDBJ whole genome shotgun (WGS) entry which is preliminary data.</text>
</comment>
<gene>
    <name evidence="3" type="ORF">RMCT_1162</name>
</gene>
<dbReference type="PROSITE" id="PS00455">
    <property type="entry name" value="AMP_BINDING"/>
    <property type="match status" value="1"/>
</dbReference>
<evidence type="ECO:0000259" key="2">
    <source>
        <dbReference type="Pfam" id="PF13193"/>
    </source>
</evidence>
<dbReference type="GO" id="GO:0016878">
    <property type="term" value="F:acid-thiol ligase activity"/>
    <property type="evidence" value="ECO:0007669"/>
    <property type="project" value="UniProtKB-ARBA"/>
</dbReference>
<accession>A0A100XCQ2</accession>
<dbReference type="PANTHER" id="PTHR43767">
    <property type="entry name" value="LONG-CHAIN-FATTY-ACID--COA LIGASE"/>
    <property type="match status" value="1"/>
</dbReference>
<evidence type="ECO:0000259" key="1">
    <source>
        <dbReference type="Pfam" id="PF00501"/>
    </source>
</evidence>
<dbReference type="InterPro" id="IPR020845">
    <property type="entry name" value="AMP-binding_CS"/>
</dbReference>
<dbReference type="InterPro" id="IPR050237">
    <property type="entry name" value="ATP-dep_AMP-bd_enzyme"/>
</dbReference>
<dbReference type="Proteomes" id="UP000069654">
    <property type="component" value="Unassembled WGS sequence"/>
</dbReference>
<organism evidence="3 4">
    <name type="scientific">Mycolicibacterium thermoresistibile</name>
    <name type="common">Mycobacterium thermoresistibile</name>
    <dbReference type="NCBI Taxonomy" id="1797"/>
    <lineage>
        <taxon>Bacteria</taxon>
        <taxon>Bacillati</taxon>
        <taxon>Actinomycetota</taxon>
        <taxon>Actinomycetes</taxon>
        <taxon>Mycobacteriales</taxon>
        <taxon>Mycobacteriaceae</taxon>
        <taxon>Mycolicibacterium</taxon>
    </lineage>
</organism>
<dbReference type="InterPro" id="IPR000873">
    <property type="entry name" value="AMP-dep_synth/lig_dom"/>
</dbReference>
<dbReference type="OrthoDB" id="9803968at2"/>
<evidence type="ECO:0000313" key="3">
    <source>
        <dbReference type="EMBL" id="GAT14191.1"/>
    </source>
</evidence>
<keyword evidence="3" id="KW-0436">Ligase</keyword>
<dbReference type="PANTHER" id="PTHR43767:SF1">
    <property type="entry name" value="NONRIBOSOMAL PEPTIDE SYNTHASE PES1 (EUROFUNG)-RELATED"/>
    <property type="match status" value="1"/>
</dbReference>
<dbReference type="STRING" id="1797.RMCT_1162"/>
<dbReference type="InterPro" id="IPR045851">
    <property type="entry name" value="AMP-bd_C_sf"/>
</dbReference>
<dbReference type="InterPro" id="IPR042099">
    <property type="entry name" value="ANL_N_sf"/>
</dbReference>
<dbReference type="OMA" id="MARFRSC"/>
<proteinExistence type="predicted"/>
<sequence length="492" mass="51686">MLSQSVHLVSLPDQRAASAPAAPCLADDTVALSNAEFRHAVDSAAAVLRGHGVGAGDVVAVMLPNTVDLVVTLFAAWRLGAAVTPLNPALSVDESAYQIADAGAKVLVAGGNLPAPATPVVRPADLKTGHGPVEVAPPADDRLALLIYTSGTTGRPKGVMLDHANIAAMCASIIEANELTSADSSLLILPLFHVNGIVVGTLSPLIAGGHVTIAGRFDPRTFFDRVRRSRPTYFSAVPTIYTKLLELPEDPTVDTSSLRFAACGAAPASAELLQRFEQRYGVPIIEGYGLSEGTCVSTANPLRGPRKPGTVGLPLPGQQVRIVDAEGRTLGANEIGEVLIAGPTVMRGYLNRPEETAKTLVDGWLRTGDIGYLDDDGYLVLVDRAKDMIIRGGENIYPKEIEAVAHRLPEISEVAVVGRPHPLYGEVPVMYVAAAPGAVVDTDAVRRHLAVSLAKYKQPVAIRVLDVLPKNAVGKIDKPAIRTLDATATQTA</sequence>
<feature type="domain" description="AMP-binding enzyme C-terminal" evidence="2">
    <location>
        <begin position="400"/>
        <end position="475"/>
    </location>
</feature>
<reference evidence="4" key="2">
    <citation type="submission" date="2016-02" db="EMBL/GenBank/DDBJ databases">
        <title>Draft genome sequence of five rapidly growing Mycobacterium species.</title>
        <authorList>
            <person name="Katahira K."/>
            <person name="Gotou Y."/>
            <person name="Iida K."/>
            <person name="Ogura Y."/>
            <person name="Hayashi T."/>
        </authorList>
    </citation>
    <scope>NUCLEOTIDE SEQUENCE [LARGE SCALE GENOMIC DNA]</scope>
    <source>
        <strain evidence="4">JCM6362</strain>
    </source>
</reference>